<organism evidence="1 2">
    <name type="scientific">Candidatus Uhrbacteria bacterium GW2011_GWF2_46_218</name>
    <dbReference type="NCBI Taxonomy" id="1619001"/>
    <lineage>
        <taxon>Bacteria</taxon>
        <taxon>Candidatus Uhriibacteriota</taxon>
    </lineage>
</organism>
<proteinExistence type="predicted"/>
<gene>
    <name evidence="1" type="ORF">UX45_C0026G0003</name>
</gene>
<protein>
    <submittedName>
        <fullName evidence="1">Uncharacterized protein</fullName>
    </submittedName>
</protein>
<comment type="caution">
    <text evidence="1">The sequence shown here is derived from an EMBL/GenBank/DDBJ whole genome shotgun (WGS) entry which is preliminary data.</text>
</comment>
<accession>A0A0G1PG06</accession>
<sequence length="362" mass="37848">MTRPRELALASLRAHGHRSDRLHEHDHLPGRVVLLEEHLGVAPVCILGAGLEGDKEERDPRVIVGGHLALPDFLDLEVRELAHLLAGAFPGLVALAAEAVDEVAPVDGADVERAIGQGTGAVELHGLSADRGEVAHVDPLLDEAEELEAQPHIDPEGGLVRVDDEGLLPGTDAELAHDVIAPHGVVVGEQSRIVEAGDLTDGQGQLGRTGKLHLTEPETWLAGLGGWGSGDLGGGAPELGDGAGNARGDVGRAADLLEAHLLCHGLDPGAHGDQRSDDGGDVELLVLGHGVVDGLEEVLDFGLLVQHDYSFPYSLTREGSGGGWSPFYRGGKPQVQFPPALCGKELAHRQYRSVGCSSRVCG</sequence>
<name>A0A0G1PG06_9BACT</name>
<dbReference type="EMBL" id="LCMG01000026">
    <property type="protein sequence ID" value="KKU31666.1"/>
    <property type="molecule type" value="Genomic_DNA"/>
</dbReference>
<reference evidence="1 2" key="1">
    <citation type="journal article" date="2015" name="Nature">
        <title>rRNA introns, odd ribosomes, and small enigmatic genomes across a large radiation of phyla.</title>
        <authorList>
            <person name="Brown C.T."/>
            <person name="Hug L.A."/>
            <person name="Thomas B.C."/>
            <person name="Sharon I."/>
            <person name="Castelle C.J."/>
            <person name="Singh A."/>
            <person name="Wilkins M.J."/>
            <person name="Williams K.H."/>
            <person name="Banfield J.F."/>
        </authorList>
    </citation>
    <scope>NUCLEOTIDE SEQUENCE [LARGE SCALE GENOMIC DNA]</scope>
</reference>
<dbReference type="AlphaFoldDB" id="A0A0G1PG06"/>
<evidence type="ECO:0000313" key="2">
    <source>
        <dbReference type="Proteomes" id="UP000034705"/>
    </source>
</evidence>
<dbReference type="Proteomes" id="UP000034705">
    <property type="component" value="Unassembled WGS sequence"/>
</dbReference>
<evidence type="ECO:0000313" key="1">
    <source>
        <dbReference type="EMBL" id="KKU31666.1"/>
    </source>
</evidence>